<evidence type="ECO:0000256" key="1">
    <source>
        <dbReference type="ARBA" id="ARBA00004167"/>
    </source>
</evidence>
<feature type="compositionally biased region" description="Pro residues" evidence="5">
    <location>
        <begin position="305"/>
        <end position="316"/>
    </location>
</feature>
<keyword evidence="3 6" id="KW-1133">Transmembrane helix</keyword>
<keyword evidence="9" id="KW-1185">Reference proteome</keyword>
<proteinExistence type="predicted"/>
<evidence type="ECO:0000313" key="8">
    <source>
        <dbReference type="EMBL" id="KAK6996681.1"/>
    </source>
</evidence>
<keyword evidence="2 6" id="KW-0812">Transmembrane</keyword>
<accession>A0AAW0A0C5</accession>
<evidence type="ECO:0000256" key="2">
    <source>
        <dbReference type="ARBA" id="ARBA00022692"/>
    </source>
</evidence>
<dbReference type="PANTHER" id="PTHR15549:SF26">
    <property type="entry name" value="AXIAL BUDDING PATTERN PROTEIN 2-RELATED"/>
    <property type="match status" value="1"/>
</dbReference>
<reference evidence="8 9" key="1">
    <citation type="journal article" date="2024" name="J Genomics">
        <title>Draft genome sequencing and assembly of Favolaschia claudopus CIRM-BRFM 2984 isolated from oak limbs.</title>
        <authorList>
            <person name="Navarro D."/>
            <person name="Drula E."/>
            <person name="Chaduli D."/>
            <person name="Cazenave R."/>
            <person name="Ahrendt S."/>
            <person name="Wang J."/>
            <person name="Lipzen A."/>
            <person name="Daum C."/>
            <person name="Barry K."/>
            <person name="Grigoriev I.V."/>
            <person name="Favel A."/>
            <person name="Rosso M.N."/>
            <person name="Martin F."/>
        </authorList>
    </citation>
    <scope>NUCLEOTIDE SEQUENCE [LARGE SCALE GENOMIC DNA]</scope>
    <source>
        <strain evidence="8 9">CIRM-BRFM 2984</strain>
    </source>
</reference>
<sequence>MTVCRRLLAISVFYTIFSSSPTRALIITPPSKTLTAGPVTITYQSEASDPPGNITFWLGHVGGVGGFFQLTNGVEPSTKPVQLQLDLFEQTGDGQQWQFSAGPATERVDGIFASSDPVTIVSASSVSQSASASASSSSSVSASSTASTTSNSSTDTSTPSPSASAPNSSSIASKSSPSVGLIVGVTLAAVIVLAIILLLAFLSLRRRRRIAHTLTPIDPSPSFLPHSAFASTNSPSTTDIPPAKIEPYLMTPVSANTSDISRSPSDAQLPPIPAFGSKAALARQEYLTNQLREVQSQLQALHAPVSPPLARSPPKSPSSAGLSNAHTDGTESGLAEAREQNAALEQHIRELEGQLQSRWALGLSDEPPPGYME</sequence>
<comment type="subcellular location">
    <subcellularLocation>
        <location evidence="1">Membrane</location>
        <topology evidence="1">Single-pass membrane protein</topology>
    </subcellularLocation>
</comment>
<dbReference type="GO" id="GO:0071944">
    <property type="term" value="C:cell periphery"/>
    <property type="evidence" value="ECO:0007669"/>
    <property type="project" value="UniProtKB-ARBA"/>
</dbReference>
<name>A0AAW0A0C5_9AGAR</name>
<feature type="region of interest" description="Disordered" evidence="5">
    <location>
        <begin position="136"/>
        <end position="176"/>
    </location>
</feature>
<keyword evidence="4 6" id="KW-0472">Membrane</keyword>
<feature type="signal peptide" evidence="7">
    <location>
        <begin position="1"/>
        <end position="24"/>
    </location>
</feature>
<feature type="region of interest" description="Disordered" evidence="5">
    <location>
        <begin position="305"/>
        <end position="346"/>
    </location>
</feature>
<evidence type="ECO:0000256" key="7">
    <source>
        <dbReference type="SAM" id="SignalP"/>
    </source>
</evidence>
<protein>
    <submittedName>
        <fullName evidence="8">F-box domain-containing protein</fullName>
    </submittedName>
</protein>
<gene>
    <name evidence="8" type="ORF">R3P38DRAFT_3069966</name>
</gene>
<evidence type="ECO:0000256" key="6">
    <source>
        <dbReference type="SAM" id="Phobius"/>
    </source>
</evidence>
<evidence type="ECO:0000256" key="3">
    <source>
        <dbReference type="ARBA" id="ARBA00022989"/>
    </source>
</evidence>
<dbReference type="PANTHER" id="PTHR15549">
    <property type="entry name" value="PAIRED IMMUNOGLOBULIN-LIKE TYPE 2 RECEPTOR"/>
    <property type="match status" value="1"/>
</dbReference>
<evidence type="ECO:0000256" key="4">
    <source>
        <dbReference type="ARBA" id="ARBA00023136"/>
    </source>
</evidence>
<feature type="chain" id="PRO_5043552935" evidence="7">
    <location>
        <begin position="25"/>
        <end position="373"/>
    </location>
</feature>
<dbReference type="EMBL" id="JAWWNJ010000096">
    <property type="protein sequence ID" value="KAK6996681.1"/>
    <property type="molecule type" value="Genomic_DNA"/>
</dbReference>
<organism evidence="8 9">
    <name type="scientific">Favolaschia claudopus</name>
    <dbReference type="NCBI Taxonomy" id="2862362"/>
    <lineage>
        <taxon>Eukaryota</taxon>
        <taxon>Fungi</taxon>
        <taxon>Dikarya</taxon>
        <taxon>Basidiomycota</taxon>
        <taxon>Agaricomycotina</taxon>
        <taxon>Agaricomycetes</taxon>
        <taxon>Agaricomycetidae</taxon>
        <taxon>Agaricales</taxon>
        <taxon>Marasmiineae</taxon>
        <taxon>Mycenaceae</taxon>
        <taxon>Favolaschia</taxon>
    </lineage>
</organism>
<dbReference type="Proteomes" id="UP001362999">
    <property type="component" value="Unassembled WGS sequence"/>
</dbReference>
<keyword evidence="7" id="KW-0732">Signal</keyword>
<dbReference type="AlphaFoldDB" id="A0AAW0A0C5"/>
<dbReference type="GO" id="GO:0016020">
    <property type="term" value="C:membrane"/>
    <property type="evidence" value="ECO:0007669"/>
    <property type="project" value="UniProtKB-SubCell"/>
</dbReference>
<evidence type="ECO:0000256" key="5">
    <source>
        <dbReference type="SAM" id="MobiDB-lite"/>
    </source>
</evidence>
<feature type="transmembrane region" description="Helical" evidence="6">
    <location>
        <begin position="179"/>
        <end position="202"/>
    </location>
</feature>
<evidence type="ECO:0000313" key="9">
    <source>
        <dbReference type="Proteomes" id="UP001362999"/>
    </source>
</evidence>
<feature type="compositionally biased region" description="Polar residues" evidence="5">
    <location>
        <begin position="317"/>
        <end position="327"/>
    </location>
</feature>
<dbReference type="InterPro" id="IPR051694">
    <property type="entry name" value="Immunoregulatory_rcpt-like"/>
</dbReference>
<comment type="caution">
    <text evidence="8">The sequence shown here is derived from an EMBL/GenBank/DDBJ whole genome shotgun (WGS) entry which is preliminary data.</text>
</comment>